<dbReference type="EMBL" id="SWKU01000003">
    <property type="protein sequence ID" value="KAF3008411.1"/>
    <property type="molecule type" value="Genomic_DNA"/>
</dbReference>
<keyword evidence="3 6" id="KW-0812">Transmembrane</keyword>
<feature type="transmembrane region" description="Helical" evidence="6">
    <location>
        <begin position="258"/>
        <end position="283"/>
    </location>
</feature>
<evidence type="ECO:0000256" key="4">
    <source>
        <dbReference type="ARBA" id="ARBA00022989"/>
    </source>
</evidence>
<dbReference type="GO" id="GO:0016020">
    <property type="term" value="C:membrane"/>
    <property type="evidence" value="ECO:0007669"/>
    <property type="project" value="UniProtKB-SubCell"/>
</dbReference>
<evidence type="ECO:0000256" key="6">
    <source>
        <dbReference type="SAM" id="Phobius"/>
    </source>
</evidence>
<feature type="transmembrane region" description="Helical" evidence="6">
    <location>
        <begin position="159"/>
        <end position="179"/>
    </location>
</feature>
<dbReference type="PANTHER" id="PTHR45649:SF1">
    <property type="entry name" value="TRANSPORTER, PUTATIVE (EUROFUNG)-RELATED"/>
    <property type="match status" value="1"/>
</dbReference>
<keyword evidence="2" id="KW-0813">Transport</keyword>
<comment type="caution">
    <text evidence="7">The sequence shown here is derived from an EMBL/GenBank/DDBJ whole genome shotgun (WGS) entry which is preliminary data.</text>
</comment>
<evidence type="ECO:0000256" key="3">
    <source>
        <dbReference type="ARBA" id="ARBA00022692"/>
    </source>
</evidence>
<keyword evidence="8" id="KW-1185">Reference proteome</keyword>
<dbReference type="InterPro" id="IPR002293">
    <property type="entry name" value="AA/rel_permease1"/>
</dbReference>
<reference evidence="7" key="1">
    <citation type="submission" date="2019-04" db="EMBL/GenBank/DDBJ databases">
        <title>Sequencing of skin fungus with MAO and IRED activity.</title>
        <authorList>
            <person name="Marsaioli A.J."/>
            <person name="Bonatto J.M.C."/>
            <person name="Reis Junior O."/>
        </authorList>
    </citation>
    <scope>NUCLEOTIDE SEQUENCE</scope>
    <source>
        <strain evidence="7">30M1</strain>
    </source>
</reference>
<evidence type="ECO:0000256" key="5">
    <source>
        <dbReference type="ARBA" id="ARBA00023136"/>
    </source>
</evidence>
<feature type="transmembrane region" description="Helical" evidence="6">
    <location>
        <begin position="218"/>
        <end position="237"/>
    </location>
</feature>
<keyword evidence="4 6" id="KW-1133">Transmembrane helix</keyword>
<feature type="transmembrane region" description="Helical" evidence="6">
    <location>
        <begin position="115"/>
        <end position="139"/>
    </location>
</feature>
<comment type="subcellular location">
    <subcellularLocation>
        <location evidence="1">Membrane</location>
        <topology evidence="1">Multi-pass membrane protein</topology>
    </subcellularLocation>
</comment>
<accession>A0A9P4WEA8</accession>
<feature type="transmembrane region" description="Helical" evidence="6">
    <location>
        <begin position="37"/>
        <end position="58"/>
    </location>
</feature>
<sequence length="311" mass="33751">MEGDEFKNNADFRIASDVSSALDADARDLANRNLTPIAILDFSCNLMVTWEGLFSVFVFGPQNGGPSGLIYGFLFTIVGYSCVAASMGELVSLWPTAGGQYHWVYVLAPDRRRAVLSYFIGWQSVIAWQATAAGGAYVSATSTQGLVINSQPSYIPERWHGTLIAILLVTLCGLFSTFLSKGLPYTEIAALWLHVLLFIALLVAFTVIDGGYESRGVSFFVGLITSVFVFSGVDGAVHMCEEVHNASRIVPWAMMGSVFINGITGFDMLFCGVNVFAVVFWIAHGRKVYTGPVLETQIESIHGRSAVGREV</sequence>
<evidence type="ECO:0000256" key="2">
    <source>
        <dbReference type="ARBA" id="ARBA00022448"/>
    </source>
</evidence>
<name>A0A9P4WEA8_CURKU</name>
<dbReference type="AlphaFoldDB" id="A0A9P4WEA8"/>
<keyword evidence="5 6" id="KW-0472">Membrane</keyword>
<evidence type="ECO:0000313" key="8">
    <source>
        <dbReference type="Proteomes" id="UP000801428"/>
    </source>
</evidence>
<proteinExistence type="predicted"/>
<dbReference type="Gene3D" id="1.20.1740.10">
    <property type="entry name" value="Amino acid/polyamine transporter I"/>
    <property type="match status" value="1"/>
</dbReference>
<dbReference type="Pfam" id="PF13520">
    <property type="entry name" value="AA_permease_2"/>
    <property type="match status" value="1"/>
</dbReference>
<protein>
    <recommendedName>
        <fullName evidence="9">Amino acid transporter</fullName>
    </recommendedName>
</protein>
<evidence type="ECO:0000313" key="7">
    <source>
        <dbReference type="EMBL" id="KAF3008411.1"/>
    </source>
</evidence>
<dbReference type="Proteomes" id="UP000801428">
    <property type="component" value="Unassembled WGS sequence"/>
</dbReference>
<dbReference type="GO" id="GO:0022857">
    <property type="term" value="F:transmembrane transporter activity"/>
    <property type="evidence" value="ECO:0007669"/>
    <property type="project" value="InterPro"/>
</dbReference>
<feature type="transmembrane region" description="Helical" evidence="6">
    <location>
        <begin position="191"/>
        <end position="212"/>
    </location>
</feature>
<dbReference type="PANTHER" id="PTHR45649">
    <property type="entry name" value="AMINO-ACID PERMEASE BAT1"/>
    <property type="match status" value="1"/>
</dbReference>
<dbReference type="OrthoDB" id="3257095at2759"/>
<evidence type="ECO:0000256" key="1">
    <source>
        <dbReference type="ARBA" id="ARBA00004141"/>
    </source>
</evidence>
<gene>
    <name evidence="7" type="ORF">E8E13_001720</name>
</gene>
<organism evidence="7 8">
    <name type="scientific">Curvularia kusanoi</name>
    <name type="common">Cochliobolus kusanoi</name>
    <dbReference type="NCBI Taxonomy" id="90978"/>
    <lineage>
        <taxon>Eukaryota</taxon>
        <taxon>Fungi</taxon>
        <taxon>Dikarya</taxon>
        <taxon>Ascomycota</taxon>
        <taxon>Pezizomycotina</taxon>
        <taxon>Dothideomycetes</taxon>
        <taxon>Pleosporomycetidae</taxon>
        <taxon>Pleosporales</taxon>
        <taxon>Pleosporineae</taxon>
        <taxon>Pleosporaceae</taxon>
        <taxon>Curvularia</taxon>
    </lineage>
</organism>
<feature type="transmembrane region" description="Helical" evidence="6">
    <location>
        <begin position="70"/>
        <end position="94"/>
    </location>
</feature>
<evidence type="ECO:0008006" key="9">
    <source>
        <dbReference type="Google" id="ProtNLM"/>
    </source>
</evidence>